<sequence>MMRGNAQSQPVQTAVVNKGCRMLAPGLLITEAPMGESKAAWRRSKCSLPVAG</sequence>
<dbReference type="EMBL" id="BONU01000018">
    <property type="protein sequence ID" value="GIG74449.1"/>
    <property type="molecule type" value="Genomic_DNA"/>
</dbReference>
<gene>
    <name evidence="1" type="ORF">Pfl04_28530</name>
</gene>
<protein>
    <submittedName>
        <fullName evidence="1">Uncharacterized protein</fullName>
    </submittedName>
</protein>
<evidence type="ECO:0000313" key="1">
    <source>
        <dbReference type="EMBL" id="GIG74449.1"/>
    </source>
</evidence>
<reference evidence="1" key="1">
    <citation type="submission" date="2021-01" db="EMBL/GenBank/DDBJ databases">
        <title>Whole genome shotgun sequence of Planosporangium flavigriseum NBRC 105377.</title>
        <authorList>
            <person name="Komaki H."/>
            <person name="Tamura T."/>
        </authorList>
    </citation>
    <scope>NUCLEOTIDE SEQUENCE</scope>
    <source>
        <strain evidence="1">NBRC 105377</strain>
    </source>
</reference>
<dbReference type="Proteomes" id="UP000653674">
    <property type="component" value="Unassembled WGS sequence"/>
</dbReference>
<comment type="caution">
    <text evidence="1">The sequence shown here is derived from an EMBL/GenBank/DDBJ whole genome shotgun (WGS) entry which is preliminary data.</text>
</comment>
<organism evidence="1 2">
    <name type="scientific">Planosporangium flavigriseum</name>
    <dbReference type="NCBI Taxonomy" id="373681"/>
    <lineage>
        <taxon>Bacteria</taxon>
        <taxon>Bacillati</taxon>
        <taxon>Actinomycetota</taxon>
        <taxon>Actinomycetes</taxon>
        <taxon>Micromonosporales</taxon>
        <taxon>Micromonosporaceae</taxon>
        <taxon>Planosporangium</taxon>
    </lineage>
</organism>
<proteinExistence type="predicted"/>
<evidence type="ECO:0000313" key="2">
    <source>
        <dbReference type="Proteomes" id="UP000653674"/>
    </source>
</evidence>
<name>A0A8J3PMM0_9ACTN</name>
<dbReference type="RefSeq" id="WP_168071777.1">
    <property type="nucleotide sequence ID" value="NZ_BAAAQJ010000003.1"/>
</dbReference>
<keyword evidence="2" id="KW-1185">Reference proteome</keyword>
<accession>A0A8J3PMM0</accession>
<dbReference type="AlphaFoldDB" id="A0A8J3PMM0"/>